<dbReference type="EMBL" id="JACCBI010000001">
    <property type="protein sequence ID" value="NYD66251.1"/>
    <property type="molecule type" value="Genomic_DNA"/>
</dbReference>
<feature type="transmembrane region" description="Helical" evidence="6">
    <location>
        <begin position="257"/>
        <end position="278"/>
    </location>
</feature>
<sequence length="337" mass="37406">MNDTPGPTRPTQLRRETWRHIIVRTARRFGFDDLPDAAASLTYYAVLAIFPALIAIVAGFVVFSDEGVAIDAVLARFEEVFPGVSTENVRGALDELASQAGWYALIVGALVTVWAVSRYVGAFSRTLNRIYEIDEGRRFPRLKPEQLAVSLAIILLWALIACCVIIAGPTADDVAAAWGIGEPWLMVWGILRWPLAVALAVVLIGMLYYATPNVHQRRFRWLSLGAGIALLVLVASSAGFFLYVANFAQYDRIYRSLAGALIFLIWVWIANLAVLLGAEFDSEVERGRQLQAGIAAEERLVMEPRDTALSDIRAERIRREVDDARDIRYRSAPRGTL</sequence>
<organism evidence="8 9">
    <name type="scientific">Agromyces atrinae</name>
    <dbReference type="NCBI Taxonomy" id="592376"/>
    <lineage>
        <taxon>Bacteria</taxon>
        <taxon>Bacillati</taxon>
        <taxon>Actinomycetota</taxon>
        <taxon>Actinomycetes</taxon>
        <taxon>Micrococcales</taxon>
        <taxon>Microbacteriaceae</taxon>
        <taxon>Agromyces</taxon>
    </lineage>
</organism>
<dbReference type="Proteomes" id="UP000292686">
    <property type="component" value="Unassembled WGS sequence"/>
</dbReference>
<evidence type="ECO:0000256" key="4">
    <source>
        <dbReference type="ARBA" id="ARBA00022989"/>
    </source>
</evidence>
<reference evidence="7 10" key="2">
    <citation type="submission" date="2020-07" db="EMBL/GenBank/DDBJ databases">
        <title>Sequencing the genomes of 1000 actinobacteria strains.</title>
        <authorList>
            <person name="Klenk H.-P."/>
        </authorList>
    </citation>
    <scope>NUCLEOTIDE SEQUENCE [LARGE SCALE GENOMIC DNA]</scope>
    <source>
        <strain evidence="7 10">DSM 23870</strain>
    </source>
</reference>
<dbReference type="PANTHER" id="PTHR30213:SF0">
    <property type="entry name" value="UPF0761 MEMBRANE PROTEIN YIHY"/>
    <property type="match status" value="1"/>
</dbReference>
<feature type="transmembrane region" description="Helical" evidence="6">
    <location>
        <begin position="190"/>
        <end position="209"/>
    </location>
</feature>
<dbReference type="Proteomes" id="UP000581087">
    <property type="component" value="Unassembled WGS sequence"/>
</dbReference>
<dbReference type="EMBL" id="SDPM01000004">
    <property type="protein sequence ID" value="RXZ86584.1"/>
    <property type="molecule type" value="Genomic_DNA"/>
</dbReference>
<keyword evidence="5 6" id="KW-0472">Membrane</keyword>
<keyword evidence="2" id="KW-1003">Cell membrane</keyword>
<keyword evidence="9" id="KW-1185">Reference proteome</keyword>
<keyword evidence="4 6" id="KW-1133">Transmembrane helix</keyword>
<evidence type="ECO:0000256" key="1">
    <source>
        <dbReference type="ARBA" id="ARBA00004651"/>
    </source>
</evidence>
<feature type="transmembrane region" description="Helical" evidence="6">
    <location>
        <begin position="100"/>
        <end position="120"/>
    </location>
</feature>
<evidence type="ECO:0000256" key="2">
    <source>
        <dbReference type="ARBA" id="ARBA00022475"/>
    </source>
</evidence>
<dbReference type="RefSeq" id="WP_129174390.1">
    <property type="nucleotide sequence ID" value="NZ_JACCBI010000001.1"/>
</dbReference>
<evidence type="ECO:0000256" key="6">
    <source>
        <dbReference type="SAM" id="Phobius"/>
    </source>
</evidence>
<protein>
    <submittedName>
        <fullName evidence="7">Membrane protein</fullName>
    </submittedName>
    <submittedName>
        <fullName evidence="8">YihY/virulence factor BrkB family protein</fullName>
    </submittedName>
</protein>
<dbReference type="AlphaFoldDB" id="A0A4Q2M3K9"/>
<dbReference type="Pfam" id="PF03631">
    <property type="entry name" value="Virul_fac_BrkB"/>
    <property type="match status" value="1"/>
</dbReference>
<evidence type="ECO:0000256" key="3">
    <source>
        <dbReference type="ARBA" id="ARBA00022692"/>
    </source>
</evidence>
<gene>
    <name evidence="7" type="ORF">BJ972_000770</name>
    <name evidence="8" type="ORF">ESP50_09305</name>
</gene>
<feature type="transmembrane region" description="Helical" evidence="6">
    <location>
        <begin position="221"/>
        <end position="245"/>
    </location>
</feature>
<dbReference type="GO" id="GO:0005886">
    <property type="term" value="C:plasma membrane"/>
    <property type="evidence" value="ECO:0007669"/>
    <property type="project" value="UniProtKB-SubCell"/>
</dbReference>
<feature type="transmembrane region" description="Helical" evidence="6">
    <location>
        <begin position="147"/>
        <end position="170"/>
    </location>
</feature>
<dbReference type="PANTHER" id="PTHR30213">
    <property type="entry name" value="INNER MEMBRANE PROTEIN YHJD"/>
    <property type="match status" value="1"/>
</dbReference>
<evidence type="ECO:0000256" key="5">
    <source>
        <dbReference type="ARBA" id="ARBA00023136"/>
    </source>
</evidence>
<accession>A0A4Q2M3K9</accession>
<feature type="transmembrane region" description="Helical" evidence="6">
    <location>
        <begin position="41"/>
        <end position="63"/>
    </location>
</feature>
<evidence type="ECO:0000313" key="10">
    <source>
        <dbReference type="Proteomes" id="UP000581087"/>
    </source>
</evidence>
<evidence type="ECO:0000313" key="8">
    <source>
        <dbReference type="EMBL" id="RXZ86584.1"/>
    </source>
</evidence>
<dbReference type="OrthoDB" id="9781030at2"/>
<dbReference type="InterPro" id="IPR017039">
    <property type="entry name" value="Virul_fac_BrkB"/>
</dbReference>
<proteinExistence type="predicted"/>
<comment type="subcellular location">
    <subcellularLocation>
        <location evidence="1">Cell membrane</location>
        <topology evidence="1">Multi-pass membrane protein</topology>
    </subcellularLocation>
</comment>
<dbReference type="NCBIfam" id="TIGR00765">
    <property type="entry name" value="yihY_not_rbn"/>
    <property type="match status" value="1"/>
</dbReference>
<dbReference type="PIRSF" id="PIRSF035875">
    <property type="entry name" value="RNase_BN"/>
    <property type="match status" value="1"/>
</dbReference>
<comment type="caution">
    <text evidence="8">The sequence shown here is derived from an EMBL/GenBank/DDBJ whole genome shotgun (WGS) entry which is preliminary data.</text>
</comment>
<keyword evidence="3 6" id="KW-0812">Transmembrane</keyword>
<reference evidence="8 9" key="1">
    <citation type="submission" date="2019-01" db="EMBL/GenBank/DDBJ databases">
        <title>Agromyces.</title>
        <authorList>
            <person name="Li J."/>
        </authorList>
    </citation>
    <scope>NUCLEOTIDE SEQUENCE [LARGE SCALE GENOMIC DNA]</scope>
    <source>
        <strain evidence="8 9">DSM 23870</strain>
    </source>
</reference>
<evidence type="ECO:0000313" key="7">
    <source>
        <dbReference type="EMBL" id="NYD66251.1"/>
    </source>
</evidence>
<evidence type="ECO:0000313" key="9">
    <source>
        <dbReference type="Proteomes" id="UP000292686"/>
    </source>
</evidence>
<name>A0A4Q2M3K9_9MICO</name>